<dbReference type="STRING" id="1391654.AKJ09_07398"/>
<dbReference type="GO" id="GO:0005829">
    <property type="term" value="C:cytosol"/>
    <property type="evidence" value="ECO:0007669"/>
    <property type="project" value="TreeGrafter"/>
</dbReference>
<evidence type="ECO:0000313" key="4">
    <source>
        <dbReference type="Proteomes" id="UP000064967"/>
    </source>
</evidence>
<dbReference type="RefSeq" id="WP_146651972.1">
    <property type="nucleotide sequence ID" value="NZ_CP012333.1"/>
</dbReference>
<dbReference type="AlphaFoldDB" id="A0A0K1Q5S5"/>
<dbReference type="GO" id="GO:0003700">
    <property type="term" value="F:DNA-binding transcription factor activity"/>
    <property type="evidence" value="ECO:0007669"/>
    <property type="project" value="TreeGrafter"/>
</dbReference>
<dbReference type="SUPFAM" id="SSF51206">
    <property type="entry name" value="cAMP-binding domain-like"/>
    <property type="match status" value="2"/>
</dbReference>
<reference evidence="3 4" key="1">
    <citation type="submission" date="2015-08" db="EMBL/GenBank/DDBJ databases">
        <authorList>
            <person name="Babu N.S."/>
            <person name="Beckwith C.J."/>
            <person name="Beseler K.G."/>
            <person name="Brison A."/>
            <person name="Carone J.V."/>
            <person name="Caskin T.P."/>
            <person name="Diamond M."/>
            <person name="Durham M.E."/>
            <person name="Foxe J.M."/>
            <person name="Go M."/>
            <person name="Henderson B.A."/>
            <person name="Jones I.B."/>
            <person name="McGettigan J.A."/>
            <person name="Micheletti S.J."/>
            <person name="Nasrallah M.E."/>
            <person name="Ortiz D."/>
            <person name="Piller C.R."/>
            <person name="Privatt S.R."/>
            <person name="Schneider S.L."/>
            <person name="Sharp S."/>
            <person name="Smith T.C."/>
            <person name="Stanton J.D."/>
            <person name="Ullery H.E."/>
            <person name="Wilson R.J."/>
            <person name="Serrano M.G."/>
            <person name="Buck G."/>
            <person name="Lee V."/>
            <person name="Wang Y."/>
            <person name="Carvalho R."/>
            <person name="Voegtly L."/>
            <person name="Shi R."/>
            <person name="Duckworth R."/>
            <person name="Johnson A."/>
            <person name="Loviza R."/>
            <person name="Walstead R."/>
            <person name="Shah Z."/>
            <person name="Kiflezghi M."/>
            <person name="Wade K."/>
            <person name="Ball S.L."/>
            <person name="Bradley K.W."/>
            <person name="Asai D.J."/>
            <person name="Bowman C.A."/>
            <person name="Russell D.A."/>
            <person name="Pope W.H."/>
            <person name="Jacobs-Sera D."/>
            <person name="Hendrix R.W."/>
            <person name="Hatfull G.F."/>
        </authorList>
    </citation>
    <scope>NUCLEOTIDE SEQUENCE [LARGE SCALE GENOMIC DNA]</scope>
    <source>
        <strain evidence="3 4">DSM 27648</strain>
    </source>
</reference>
<dbReference type="InterPro" id="IPR018490">
    <property type="entry name" value="cNMP-bd_dom_sf"/>
</dbReference>
<keyword evidence="4" id="KW-1185">Reference proteome</keyword>
<dbReference type="CDD" id="cd00038">
    <property type="entry name" value="CAP_ED"/>
    <property type="match status" value="2"/>
</dbReference>
<feature type="domain" description="Cyclic nucleotide-binding" evidence="2">
    <location>
        <begin position="23"/>
        <end position="124"/>
    </location>
</feature>
<dbReference type="Gene3D" id="2.60.120.10">
    <property type="entry name" value="Jelly Rolls"/>
    <property type="match status" value="2"/>
</dbReference>
<feature type="region of interest" description="Disordered" evidence="1">
    <location>
        <begin position="151"/>
        <end position="176"/>
    </location>
</feature>
<dbReference type="PATRIC" id="fig|1391654.3.peg.7514"/>
<dbReference type="SMART" id="SM00100">
    <property type="entry name" value="cNMP"/>
    <property type="match status" value="2"/>
</dbReference>
<dbReference type="KEGG" id="llu:AKJ09_07398"/>
<dbReference type="EMBL" id="CP012333">
    <property type="protein sequence ID" value="AKV00735.1"/>
    <property type="molecule type" value="Genomic_DNA"/>
</dbReference>
<feature type="domain" description="Cyclic nucleotide-binding" evidence="2">
    <location>
        <begin position="188"/>
        <end position="305"/>
    </location>
</feature>
<proteinExistence type="predicted"/>
<sequence length="358" mass="37558">MIVLPNVTTDNSQKRDILRRVRVFADLGDAECDAVLGVLRARRGAPGDVLFREGDPGHCLMIVLDGQLVASVASGGSEEVVARLGPGEVVGEMAFVDAEPRSATVSAPSGATILEFSRAAMASLQQGAPRVAAAIQRNVLADVARRLRDAGEKLADGGGGPSSMRGAGPESRRAGRGLTVEQLRRVPALAEYGSEDLELLAYIATLRSFAPRDVLMQEGSEGDACWLLLGGAVDVTRAGVSTVLATLGPGALVGQLALLDRAPRSATVTAVRETHALEVRANAFSNLLKANSPVALRFQEQVALAGVRQLRAATRKLAEAAAAASSPASTRMRMIDDWDEGDAPKLELSIEPSSLRRL</sequence>
<dbReference type="PANTHER" id="PTHR24567:SF74">
    <property type="entry name" value="HTH-TYPE TRANSCRIPTIONAL REGULATOR ARCR"/>
    <property type="match status" value="1"/>
</dbReference>
<name>A0A0K1Q5S5_9BACT</name>
<evidence type="ECO:0000313" key="3">
    <source>
        <dbReference type="EMBL" id="AKV00735.1"/>
    </source>
</evidence>
<dbReference type="PROSITE" id="PS50042">
    <property type="entry name" value="CNMP_BINDING_3"/>
    <property type="match status" value="2"/>
</dbReference>
<protein>
    <submittedName>
        <fullName evidence="3">cAMP-binding protein</fullName>
    </submittedName>
</protein>
<dbReference type="Pfam" id="PF00027">
    <property type="entry name" value="cNMP_binding"/>
    <property type="match status" value="2"/>
</dbReference>
<dbReference type="InterPro" id="IPR000595">
    <property type="entry name" value="cNMP-bd_dom"/>
</dbReference>
<evidence type="ECO:0000259" key="2">
    <source>
        <dbReference type="PROSITE" id="PS50042"/>
    </source>
</evidence>
<organism evidence="3 4">
    <name type="scientific">Labilithrix luteola</name>
    <dbReference type="NCBI Taxonomy" id="1391654"/>
    <lineage>
        <taxon>Bacteria</taxon>
        <taxon>Pseudomonadati</taxon>
        <taxon>Myxococcota</taxon>
        <taxon>Polyangia</taxon>
        <taxon>Polyangiales</taxon>
        <taxon>Labilitrichaceae</taxon>
        <taxon>Labilithrix</taxon>
    </lineage>
</organism>
<dbReference type="Proteomes" id="UP000064967">
    <property type="component" value="Chromosome"/>
</dbReference>
<accession>A0A0K1Q5S5</accession>
<dbReference type="OrthoDB" id="9784809at2"/>
<dbReference type="PANTHER" id="PTHR24567">
    <property type="entry name" value="CRP FAMILY TRANSCRIPTIONAL REGULATORY PROTEIN"/>
    <property type="match status" value="1"/>
</dbReference>
<gene>
    <name evidence="3" type="ORF">AKJ09_07398</name>
</gene>
<dbReference type="InterPro" id="IPR014710">
    <property type="entry name" value="RmlC-like_jellyroll"/>
</dbReference>
<evidence type="ECO:0000256" key="1">
    <source>
        <dbReference type="SAM" id="MobiDB-lite"/>
    </source>
</evidence>
<dbReference type="InterPro" id="IPR050397">
    <property type="entry name" value="Env_Response_Regulators"/>
</dbReference>